<dbReference type="Pfam" id="PF00534">
    <property type="entry name" value="Glycos_transf_1"/>
    <property type="match status" value="1"/>
</dbReference>
<evidence type="ECO:0000256" key="3">
    <source>
        <dbReference type="ARBA" id="ARBA00022679"/>
    </source>
</evidence>
<dbReference type="InterPro" id="IPR028098">
    <property type="entry name" value="Glyco_trans_4-like_N"/>
</dbReference>
<feature type="domain" description="Glycosyltransferase subfamily 4-like N-terminal" evidence="5">
    <location>
        <begin position="36"/>
        <end position="221"/>
    </location>
</feature>
<protein>
    <recommendedName>
        <fullName evidence="1">D-inositol 3-phosphate glycosyltransferase</fullName>
    </recommendedName>
</protein>
<keyword evidence="3" id="KW-0808">Transferase</keyword>
<feature type="domain" description="Glycosyl transferase family 1" evidence="4">
    <location>
        <begin position="230"/>
        <end position="404"/>
    </location>
</feature>
<sequence>MTKLRPNEGKLDPLSGRVLHIVGKAFPKTESGYTLRTHYTARALQDVGFEVSVVSQVGENPERDQLRSETLENVTYYTLVGSSRSNRSYHDWLDENIEQVREVVVRARPALLHAHSDFFNAITAQAVGNHFGIPVIYESRGFWEESWLSRISERYGIEDWTEIERQWGLPDAYTLRRAREIEARRRSAHVITLAHVMKGHIAQFGYPSSHISIVPNAVSTESFPVLSDGIEELRRVFKIPGQSITIGYISSVVEYEGIDTLIRAFYDLKERTFEEVRLVVVGDGPHLPVIKALNAQLGNGGVVFTGRVPHEEILRYYGLIDIFVVPRRPSPVCDLVTPLKPFEAFSTGRAVVMSDVGALKEIAQDSGAAALFTAGDKDSLSDVLLGLIENEDQRAVLRRAGAEWVRAERTWASNAKRYSAVYSSFGVLPITSML</sequence>
<dbReference type="InterPro" id="IPR001296">
    <property type="entry name" value="Glyco_trans_1"/>
</dbReference>
<dbReference type="SUPFAM" id="SSF53756">
    <property type="entry name" value="UDP-Glycosyltransferase/glycogen phosphorylase"/>
    <property type="match status" value="1"/>
</dbReference>
<dbReference type="Pfam" id="PF13439">
    <property type="entry name" value="Glyco_transf_4"/>
    <property type="match status" value="1"/>
</dbReference>
<evidence type="ECO:0000259" key="5">
    <source>
        <dbReference type="Pfam" id="PF13439"/>
    </source>
</evidence>
<dbReference type="Gene3D" id="3.40.50.2000">
    <property type="entry name" value="Glycogen Phosphorylase B"/>
    <property type="match status" value="2"/>
</dbReference>
<dbReference type="PANTHER" id="PTHR45947:SF3">
    <property type="entry name" value="SULFOQUINOVOSYL TRANSFERASE SQD2"/>
    <property type="match status" value="1"/>
</dbReference>
<keyword evidence="7" id="KW-1185">Reference proteome</keyword>
<organism evidence="6 7">
    <name type="scientific">Arthrobacter parietis</name>
    <dbReference type="NCBI Taxonomy" id="271434"/>
    <lineage>
        <taxon>Bacteria</taxon>
        <taxon>Bacillati</taxon>
        <taxon>Actinomycetota</taxon>
        <taxon>Actinomycetes</taxon>
        <taxon>Micrococcales</taxon>
        <taxon>Micrococcaceae</taxon>
        <taxon>Arthrobacter</taxon>
    </lineage>
</organism>
<accession>A0ABN3B1S6</accession>
<proteinExistence type="predicted"/>
<name>A0ABN3B1S6_9MICC</name>
<keyword evidence="2" id="KW-0328">Glycosyltransferase</keyword>
<evidence type="ECO:0000313" key="6">
    <source>
        <dbReference type="EMBL" id="GAA2177714.1"/>
    </source>
</evidence>
<dbReference type="PANTHER" id="PTHR45947">
    <property type="entry name" value="SULFOQUINOVOSYL TRANSFERASE SQD2"/>
    <property type="match status" value="1"/>
</dbReference>
<evidence type="ECO:0000313" key="7">
    <source>
        <dbReference type="Proteomes" id="UP001500974"/>
    </source>
</evidence>
<comment type="caution">
    <text evidence="6">The sequence shown here is derived from an EMBL/GenBank/DDBJ whole genome shotgun (WGS) entry which is preliminary data.</text>
</comment>
<gene>
    <name evidence="6" type="ORF">GCM10009784_29280</name>
</gene>
<evidence type="ECO:0000256" key="2">
    <source>
        <dbReference type="ARBA" id="ARBA00022676"/>
    </source>
</evidence>
<dbReference type="EMBL" id="BAAAON010000010">
    <property type="protein sequence ID" value="GAA2177714.1"/>
    <property type="molecule type" value="Genomic_DNA"/>
</dbReference>
<dbReference type="Proteomes" id="UP001500974">
    <property type="component" value="Unassembled WGS sequence"/>
</dbReference>
<dbReference type="CDD" id="cd03801">
    <property type="entry name" value="GT4_PimA-like"/>
    <property type="match status" value="1"/>
</dbReference>
<reference evidence="6 7" key="1">
    <citation type="journal article" date="2019" name="Int. J. Syst. Evol. Microbiol.">
        <title>The Global Catalogue of Microorganisms (GCM) 10K type strain sequencing project: providing services to taxonomists for standard genome sequencing and annotation.</title>
        <authorList>
            <consortium name="The Broad Institute Genomics Platform"/>
            <consortium name="The Broad Institute Genome Sequencing Center for Infectious Disease"/>
            <person name="Wu L."/>
            <person name="Ma J."/>
        </authorList>
    </citation>
    <scope>NUCLEOTIDE SEQUENCE [LARGE SCALE GENOMIC DNA]</scope>
    <source>
        <strain evidence="6 7">JCM 14917</strain>
    </source>
</reference>
<dbReference type="InterPro" id="IPR050194">
    <property type="entry name" value="Glycosyltransferase_grp1"/>
</dbReference>
<evidence type="ECO:0000259" key="4">
    <source>
        <dbReference type="Pfam" id="PF00534"/>
    </source>
</evidence>
<evidence type="ECO:0000256" key="1">
    <source>
        <dbReference type="ARBA" id="ARBA00021292"/>
    </source>
</evidence>